<dbReference type="AlphaFoldDB" id="A0A5E4BIL5"/>
<feature type="region of interest" description="Disordered" evidence="1">
    <location>
        <begin position="53"/>
        <end position="76"/>
    </location>
</feature>
<proteinExistence type="predicted"/>
<feature type="compositionally biased region" description="Polar residues" evidence="1">
    <location>
        <begin position="58"/>
        <end position="68"/>
    </location>
</feature>
<dbReference type="Proteomes" id="UP000335636">
    <property type="component" value="Unassembled WGS sequence"/>
</dbReference>
<reference evidence="2" key="1">
    <citation type="submission" date="2019-04" db="EMBL/GenBank/DDBJ databases">
        <authorList>
            <person name="Alioto T."/>
            <person name="Alioto T."/>
        </authorList>
    </citation>
    <scope>NUCLEOTIDE SEQUENCE [LARGE SCALE GENOMIC DNA]</scope>
</reference>
<evidence type="ECO:0000256" key="1">
    <source>
        <dbReference type="SAM" id="MobiDB-lite"/>
    </source>
</evidence>
<gene>
    <name evidence="2" type="ORF">MONAX_5E023129</name>
</gene>
<evidence type="ECO:0000313" key="3">
    <source>
        <dbReference type="Proteomes" id="UP000335636"/>
    </source>
</evidence>
<organism evidence="2 3">
    <name type="scientific">Marmota monax</name>
    <name type="common">Woodchuck</name>
    <dbReference type="NCBI Taxonomy" id="9995"/>
    <lineage>
        <taxon>Eukaryota</taxon>
        <taxon>Metazoa</taxon>
        <taxon>Chordata</taxon>
        <taxon>Craniata</taxon>
        <taxon>Vertebrata</taxon>
        <taxon>Euteleostomi</taxon>
        <taxon>Mammalia</taxon>
        <taxon>Eutheria</taxon>
        <taxon>Euarchontoglires</taxon>
        <taxon>Glires</taxon>
        <taxon>Rodentia</taxon>
        <taxon>Sciuromorpha</taxon>
        <taxon>Sciuridae</taxon>
        <taxon>Xerinae</taxon>
        <taxon>Marmotini</taxon>
        <taxon>Marmota</taxon>
    </lineage>
</organism>
<evidence type="ECO:0000313" key="2">
    <source>
        <dbReference type="EMBL" id="VTJ69554.1"/>
    </source>
</evidence>
<keyword evidence="3" id="KW-1185">Reference proteome</keyword>
<accession>A0A5E4BIL5</accession>
<protein>
    <submittedName>
        <fullName evidence="2">Uncharacterized protein</fullName>
    </submittedName>
</protein>
<dbReference type="EMBL" id="CABDUW010000466">
    <property type="protein sequence ID" value="VTJ69554.1"/>
    <property type="molecule type" value="Genomic_DNA"/>
</dbReference>
<comment type="caution">
    <text evidence="2">The sequence shown here is derived from an EMBL/GenBank/DDBJ whole genome shotgun (WGS) entry which is preliminary data.</text>
</comment>
<name>A0A5E4BIL5_MARMO</name>
<sequence>MDTPEEAFLPPCTNRDYGKDLTVLVRLGPGTWVPWAQRWERVALRARIWERWEPGQGPSRSHQGSHPTGQAVGIQGPGLARCSEQHALPQAGPELVVEQGEVTQLCCPAQLQRLDEYWKKARTLLA</sequence>